<evidence type="ECO:0000256" key="10">
    <source>
        <dbReference type="ARBA" id="ARBA00022777"/>
    </source>
</evidence>
<evidence type="ECO:0000256" key="13">
    <source>
        <dbReference type="ARBA" id="ARBA00047272"/>
    </source>
</evidence>
<dbReference type="PIRSF" id="PIRSF000551">
    <property type="entry name" value="PKC_delta"/>
    <property type="match status" value="1"/>
</dbReference>
<dbReference type="PROSITE" id="PS00107">
    <property type="entry name" value="PROTEIN_KINASE_ATP"/>
    <property type="match status" value="1"/>
</dbReference>
<feature type="domain" description="Phorbol-ester/DAG-type" evidence="20">
    <location>
        <begin position="67"/>
        <end position="117"/>
    </location>
</feature>
<organism evidence="22 23">
    <name type="scientific">Cyprinus carpio</name>
    <name type="common">Common carp</name>
    <dbReference type="NCBI Taxonomy" id="7962"/>
    <lineage>
        <taxon>Eukaryota</taxon>
        <taxon>Metazoa</taxon>
        <taxon>Chordata</taxon>
        <taxon>Craniata</taxon>
        <taxon>Vertebrata</taxon>
        <taxon>Euteleostomi</taxon>
        <taxon>Actinopterygii</taxon>
        <taxon>Neopterygii</taxon>
        <taxon>Teleostei</taxon>
        <taxon>Ostariophysi</taxon>
        <taxon>Cypriniformes</taxon>
        <taxon>Cyprinidae</taxon>
        <taxon>Cyprininae</taxon>
        <taxon>Cyprinus</taxon>
    </lineage>
</organism>
<evidence type="ECO:0000256" key="16">
    <source>
        <dbReference type="PIRSR" id="PIRSR000551-50"/>
    </source>
</evidence>
<dbReference type="FunFam" id="3.30.200.20:FF:000360">
    <property type="entry name" value="Protein kinase C"/>
    <property type="match status" value="1"/>
</dbReference>
<dbReference type="Gene3D" id="1.10.510.10">
    <property type="entry name" value="Transferase(Phosphotransferase) domain 1"/>
    <property type="match status" value="1"/>
</dbReference>
<dbReference type="GO" id="GO:0008270">
    <property type="term" value="F:zinc ion binding"/>
    <property type="evidence" value="ECO:0007669"/>
    <property type="project" value="UniProtKB-KW"/>
</dbReference>
<evidence type="ECO:0000259" key="20">
    <source>
        <dbReference type="PROSITE" id="PS50081"/>
    </source>
</evidence>
<dbReference type="Proteomes" id="UP000694427">
    <property type="component" value="Unplaced"/>
</dbReference>
<keyword evidence="11" id="KW-0862">Zinc</keyword>
<evidence type="ECO:0000256" key="11">
    <source>
        <dbReference type="ARBA" id="ARBA00022833"/>
    </source>
</evidence>
<dbReference type="InterPro" id="IPR011009">
    <property type="entry name" value="Kinase-like_dom_sf"/>
</dbReference>
<comment type="similarity">
    <text evidence="1 15">Belongs to the protein kinase superfamily. AGC Ser/Thr protein kinase family. PKC subfamily.</text>
</comment>
<keyword evidence="12 15" id="KW-0067">ATP-binding</keyword>
<dbReference type="Pfam" id="PF00130">
    <property type="entry name" value="C1_1"/>
    <property type="match status" value="2"/>
</dbReference>
<dbReference type="FunFam" id="1.10.510.10:FF:000150">
    <property type="entry name" value="Protein kinase C, theta"/>
    <property type="match status" value="1"/>
</dbReference>
<dbReference type="Pfam" id="PF00069">
    <property type="entry name" value="Pkinase"/>
    <property type="match status" value="1"/>
</dbReference>
<evidence type="ECO:0000259" key="19">
    <source>
        <dbReference type="PROSITE" id="PS50011"/>
    </source>
</evidence>
<dbReference type="PANTHER" id="PTHR24351">
    <property type="entry name" value="RIBOSOMAL PROTEIN S6 KINASE"/>
    <property type="match status" value="1"/>
</dbReference>
<evidence type="ECO:0000313" key="23">
    <source>
        <dbReference type="Proteomes" id="UP000694427"/>
    </source>
</evidence>
<feature type="domain" description="Phorbol-ester/DAG-type" evidence="20">
    <location>
        <begin position="139"/>
        <end position="189"/>
    </location>
</feature>
<keyword evidence="7" id="KW-0677">Repeat</keyword>
<dbReference type="InterPro" id="IPR020454">
    <property type="entry name" value="DAG/PE-bd"/>
</dbReference>
<evidence type="ECO:0000259" key="21">
    <source>
        <dbReference type="PROSITE" id="PS51285"/>
    </source>
</evidence>
<dbReference type="PROSITE" id="PS00108">
    <property type="entry name" value="PROTEIN_KINASE_ST"/>
    <property type="match status" value="1"/>
</dbReference>
<feature type="binding site" evidence="17 18">
    <location>
        <position position="286"/>
    </location>
    <ligand>
        <name>ATP</name>
        <dbReference type="ChEBI" id="CHEBI:30616"/>
    </ligand>
</feature>
<protein>
    <recommendedName>
        <fullName evidence="2 15">Protein kinase C</fullName>
        <ecNumber evidence="2 15">2.7.11.13</ecNumber>
    </recommendedName>
</protein>
<accession>A0A8C1IXA2</accession>
<reference evidence="22" key="1">
    <citation type="submission" date="2025-08" db="UniProtKB">
        <authorList>
            <consortium name="Ensembl"/>
        </authorList>
    </citation>
    <scope>IDENTIFICATION</scope>
</reference>
<dbReference type="SUPFAM" id="SSF57889">
    <property type="entry name" value="Cysteine-rich domain"/>
    <property type="match status" value="2"/>
</dbReference>
<sequence length="584" mass="66917">MKLGGVFKLGSGDINNFWCFNVGSYLFLDAAGHGEGNGETEQEKEGVFALHHRRGAIKQAKVHVVKCHEFTATFFPQPTFCSVCKEFVWGLNKQGYQCRQCNAAIHKKCIDKVIAKCTGSAVNSKETMIHKERFKIDMPHRFKVYNYMSPTFCEHCGTLLWGLARQGLKCEECGMNVHHKCQRKVANLCGVNQKLMAEALAMIESTQQHVTNVTPFTVHQGISWDSPAEGRRPSLEQSEPLYATPRKEHHKFNLDNFILHKMLGKGSFGKVFLAELKGAGQFFAVKALKKDVVLMDDDVECTMVERRVLSLAWEHPFLTHLYCTFQTKENLFFVMEYLNGGDLMFHIQTCHRFDLPRSTFYAAEIVCGLQFLHSKGIVYRDLKLDNILLDIDGHIKIADFGMCKENIFGEARTCTFCGTPDYIAPEILLGQKYGISVDWWSFGVLLYEMLIGQSPFHGHDEEELFQSIRTDDPCYPRWLTRDARDILVKLFVREPERRLGVKGNIRHHAFFRETDWIALEKRQVEPPFRPTVKSASDCSNFDKEFINEKPRLSVTDCIMINSVDQTMFNNFSFINPAMIHLKSP</sequence>
<evidence type="ECO:0000256" key="18">
    <source>
        <dbReference type="PROSITE-ProRule" id="PRU10141"/>
    </source>
</evidence>
<evidence type="ECO:0000256" key="8">
    <source>
        <dbReference type="ARBA" id="ARBA00022741"/>
    </source>
</evidence>
<dbReference type="CDD" id="cd05619">
    <property type="entry name" value="STKc_nPKC_theta"/>
    <property type="match status" value="1"/>
</dbReference>
<dbReference type="PROSITE" id="PS50011">
    <property type="entry name" value="PROTEIN_KINASE_DOM"/>
    <property type="match status" value="1"/>
</dbReference>
<dbReference type="FunFam" id="3.30.60.20:FF:000003">
    <property type="entry name" value="Protein kinase C delta"/>
    <property type="match status" value="1"/>
</dbReference>
<evidence type="ECO:0000256" key="15">
    <source>
        <dbReference type="PIRNR" id="PIRNR000551"/>
    </source>
</evidence>
<evidence type="ECO:0000313" key="22">
    <source>
        <dbReference type="Ensembl" id="ENSCCRP00010023702.1"/>
    </source>
</evidence>
<dbReference type="InterPro" id="IPR034668">
    <property type="entry name" value="nPKC_theta"/>
</dbReference>
<keyword evidence="3 15" id="KW-0723">Serine/threonine-protein kinase</keyword>
<dbReference type="PROSITE" id="PS50081">
    <property type="entry name" value="ZF_DAG_PE_2"/>
    <property type="match status" value="2"/>
</dbReference>
<dbReference type="InterPro" id="IPR008271">
    <property type="entry name" value="Ser/Thr_kinase_AS"/>
</dbReference>
<keyword evidence="5 15" id="KW-0808">Transferase</keyword>
<keyword evidence="4" id="KW-0597">Phosphoprotein</keyword>
<dbReference type="GO" id="GO:0004697">
    <property type="term" value="F:diacylglycerol-dependent serine/threonine kinase activity"/>
    <property type="evidence" value="ECO:0007669"/>
    <property type="project" value="UniProtKB-EC"/>
</dbReference>
<dbReference type="Gene3D" id="3.30.200.20">
    <property type="entry name" value="Phosphorylase Kinase, domain 1"/>
    <property type="match status" value="1"/>
</dbReference>
<dbReference type="InterPro" id="IPR000719">
    <property type="entry name" value="Prot_kinase_dom"/>
</dbReference>
<evidence type="ECO:0000256" key="3">
    <source>
        <dbReference type="ARBA" id="ARBA00022527"/>
    </source>
</evidence>
<proteinExistence type="inferred from homology"/>
<gene>
    <name evidence="22" type="primary">prkcq</name>
</gene>
<dbReference type="PROSITE" id="PS51285">
    <property type="entry name" value="AGC_KINASE_CTER"/>
    <property type="match status" value="1"/>
</dbReference>
<dbReference type="SMART" id="SM00220">
    <property type="entry name" value="S_TKc"/>
    <property type="match status" value="1"/>
</dbReference>
<dbReference type="InterPro" id="IPR017892">
    <property type="entry name" value="Pkinase_C"/>
</dbReference>
<feature type="active site" description="Proton acceptor" evidence="16">
    <location>
        <position position="381"/>
    </location>
</feature>
<keyword evidence="23" id="KW-1185">Reference proteome</keyword>
<comment type="catalytic activity">
    <reaction evidence="14">
        <text>L-seryl-[protein] + ATP = O-phospho-L-seryl-[protein] + ADP + H(+)</text>
        <dbReference type="Rhea" id="RHEA:17989"/>
        <dbReference type="Rhea" id="RHEA-COMP:9863"/>
        <dbReference type="Rhea" id="RHEA-COMP:11604"/>
        <dbReference type="ChEBI" id="CHEBI:15378"/>
        <dbReference type="ChEBI" id="CHEBI:29999"/>
        <dbReference type="ChEBI" id="CHEBI:30616"/>
        <dbReference type="ChEBI" id="CHEBI:83421"/>
        <dbReference type="ChEBI" id="CHEBI:456216"/>
        <dbReference type="EC" id="2.7.11.13"/>
    </reaction>
</comment>
<evidence type="ECO:0000256" key="1">
    <source>
        <dbReference type="ARBA" id="ARBA00005490"/>
    </source>
</evidence>
<dbReference type="InterPro" id="IPR014376">
    <property type="entry name" value="Prot_kin_PKC_delta"/>
</dbReference>
<dbReference type="SMART" id="SM00133">
    <property type="entry name" value="S_TK_X"/>
    <property type="match status" value="1"/>
</dbReference>
<evidence type="ECO:0000256" key="5">
    <source>
        <dbReference type="ARBA" id="ARBA00022679"/>
    </source>
</evidence>
<dbReference type="Ensembl" id="ENSCCRT00010026004.1">
    <property type="protein sequence ID" value="ENSCCRP00010023702.1"/>
    <property type="gene ID" value="ENSCCRG00010009010.1"/>
</dbReference>
<dbReference type="InterPro" id="IPR017441">
    <property type="entry name" value="Protein_kinase_ATP_BS"/>
</dbReference>
<dbReference type="PROSITE" id="PS00479">
    <property type="entry name" value="ZF_DAG_PE_1"/>
    <property type="match status" value="1"/>
</dbReference>
<dbReference type="CDD" id="cd20837">
    <property type="entry name" value="C1_nPKC_theta-like_rpt2"/>
    <property type="match status" value="1"/>
</dbReference>
<reference evidence="22" key="2">
    <citation type="submission" date="2025-09" db="UniProtKB">
        <authorList>
            <consortium name="Ensembl"/>
        </authorList>
    </citation>
    <scope>IDENTIFICATION</scope>
</reference>
<evidence type="ECO:0000256" key="2">
    <source>
        <dbReference type="ARBA" id="ARBA00012429"/>
    </source>
</evidence>
<evidence type="ECO:0000256" key="4">
    <source>
        <dbReference type="ARBA" id="ARBA00022553"/>
    </source>
</evidence>
<evidence type="ECO:0000256" key="7">
    <source>
        <dbReference type="ARBA" id="ARBA00022737"/>
    </source>
</evidence>
<keyword evidence="10 15" id="KW-0418">Kinase</keyword>
<evidence type="ECO:0000256" key="6">
    <source>
        <dbReference type="ARBA" id="ARBA00022723"/>
    </source>
</evidence>
<evidence type="ECO:0000256" key="17">
    <source>
        <dbReference type="PIRSR" id="PIRSR000551-51"/>
    </source>
</evidence>
<dbReference type="CDD" id="cd20834">
    <property type="entry name" value="C1_nPKC_theta-like_rpt1"/>
    <property type="match status" value="1"/>
</dbReference>
<feature type="domain" description="Protein kinase" evidence="19">
    <location>
        <begin position="257"/>
        <end position="511"/>
    </location>
</feature>
<keyword evidence="6" id="KW-0479">Metal-binding</keyword>
<evidence type="ECO:0000256" key="14">
    <source>
        <dbReference type="ARBA" id="ARBA00047470"/>
    </source>
</evidence>
<evidence type="ECO:0000256" key="12">
    <source>
        <dbReference type="ARBA" id="ARBA00022840"/>
    </source>
</evidence>
<feature type="binding site" evidence="17">
    <location>
        <begin position="263"/>
        <end position="271"/>
    </location>
    <ligand>
        <name>ATP</name>
        <dbReference type="ChEBI" id="CHEBI:30616"/>
    </ligand>
</feature>
<dbReference type="AlphaFoldDB" id="A0A8C1IXA2"/>
<dbReference type="Pfam" id="PF00433">
    <property type="entry name" value="Pkinase_C"/>
    <property type="match status" value="1"/>
</dbReference>
<dbReference type="PRINTS" id="PR00008">
    <property type="entry name" value="DAGPEDOMAIN"/>
</dbReference>
<comment type="catalytic activity">
    <reaction evidence="13 15">
        <text>L-threonyl-[protein] + ATP = O-phospho-L-threonyl-[protein] + ADP + H(+)</text>
        <dbReference type="Rhea" id="RHEA:46608"/>
        <dbReference type="Rhea" id="RHEA-COMP:11060"/>
        <dbReference type="Rhea" id="RHEA-COMP:11605"/>
        <dbReference type="ChEBI" id="CHEBI:15378"/>
        <dbReference type="ChEBI" id="CHEBI:30013"/>
        <dbReference type="ChEBI" id="CHEBI:30616"/>
        <dbReference type="ChEBI" id="CHEBI:61977"/>
        <dbReference type="ChEBI" id="CHEBI:456216"/>
        <dbReference type="EC" id="2.7.11.13"/>
    </reaction>
</comment>
<dbReference type="InterPro" id="IPR000961">
    <property type="entry name" value="AGC-kinase_C"/>
</dbReference>
<dbReference type="Gene3D" id="3.30.60.20">
    <property type="match status" value="2"/>
</dbReference>
<dbReference type="SMART" id="SM00109">
    <property type="entry name" value="C1"/>
    <property type="match status" value="2"/>
</dbReference>
<dbReference type="EC" id="2.7.11.13" evidence="2 15"/>
<evidence type="ECO:0000256" key="9">
    <source>
        <dbReference type="ARBA" id="ARBA00022771"/>
    </source>
</evidence>
<dbReference type="FunFam" id="3.30.60.20:FF:000008">
    <property type="entry name" value="Protein kinase C theta"/>
    <property type="match status" value="1"/>
</dbReference>
<dbReference type="InterPro" id="IPR046349">
    <property type="entry name" value="C1-like_sf"/>
</dbReference>
<keyword evidence="9" id="KW-0863">Zinc-finger</keyword>
<keyword evidence="8 15" id="KW-0547">Nucleotide-binding</keyword>
<feature type="domain" description="AGC-kinase C-terminal" evidence="21">
    <location>
        <begin position="512"/>
        <end position="583"/>
    </location>
</feature>
<dbReference type="SUPFAM" id="SSF56112">
    <property type="entry name" value="Protein kinase-like (PK-like)"/>
    <property type="match status" value="1"/>
</dbReference>
<dbReference type="InterPro" id="IPR002219">
    <property type="entry name" value="PKC_DAG/PE"/>
</dbReference>
<dbReference type="GO" id="GO:0005524">
    <property type="term" value="F:ATP binding"/>
    <property type="evidence" value="ECO:0007669"/>
    <property type="project" value="UniProtKB-UniRule"/>
</dbReference>
<name>A0A8C1IXA2_CYPCA</name>